<evidence type="ECO:0008006" key="14">
    <source>
        <dbReference type="Google" id="ProtNLM"/>
    </source>
</evidence>
<keyword evidence="3" id="KW-1003">Cell membrane</keyword>
<keyword evidence="13" id="KW-1185">Reference proteome</keyword>
<dbReference type="InterPro" id="IPR003591">
    <property type="entry name" value="Leu-rich_rpt_typical-subtyp"/>
</dbReference>
<evidence type="ECO:0000313" key="13">
    <source>
        <dbReference type="Proteomes" id="UP001415857"/>
    </source>
</evidence>
<dbReference type="GO" id="GO:0005886">
    <property type="term" value="C:plasma membrane"/>
    <property type="evidence" value="ECO:0007669"/>
    <property type="project" value="UniProtKB-SubCell"/>
</dbReference>
<evidence type="ECO:0000256" key="1">
    <source>
        <dbReference type="ARBA" id="ARBA00004236"/>
    </source>
</evidence>
<sequence>MAFFSSSSSSSSSSSIPILTLTFLTTLLSILVISHQQPVLNSAEQDSVYKVLESINSAIPWRILFPDDLCSSAPHGVVCDYFDDTTAAANVTSETTTETPHITELSFGYVSDYNPNPPCSPNSTLSPSLFTSFTHLRKLFFYKCFTESQVTIPDISPGFGSTLEELVFIDNPSIVGSLSGILGNFTSLRRLVLTGNGLYGEIPDGVGDLINLEQITIAANHFSGGVPVNFGKLENLKVLDLSHNDFEGTVPDSIGRLTGLLKLDLSYNRFTGKIPEGIKILQRLEFLDLSFNRFGNFGIPLFLGEMPMLREVYLSGNLLGGEIPEIWENLGGILGLGLSGVGLVGNIPGSMGVHLRSLCYLGLDNNKLEGTVPAVLGLLEGVREMNLENNQLSGKIPFTAKFTARVGKKLRLAGNPELCVEEGLISGKNSTRLGHLRKCKKPDIPNAVLLQGGSSVQLSSSPFMILGLLVFLSLHFGN</sequence>
<evidence type="ECO:0000256" key="5">
    <source>
        <dbReference type="ARBA" id="ARBA00022692"/>
    </source>
</evidence>
<organism evidence="12 13">
    <name type="scientific">Liquidambar formosana</name>
    <name type="common">Formosan gum</name>
    <dbReference type="NCBI Taxonomy" id="63359"/>
    <lineage>
        <taxon>Eukaryota</taxon>
        <taxon>Viridiplantae</taxon>
        <taxon>Streptophyta</taxon>
        <taxon>Embryophyta</taxon>
        <taxon>Tracheophyta</taxon>
        <taxon>Spermatophyta</taxon>
        <taxon>Magnoliopsida</taxon>
        <taxon>eudicotyledons</taxon>
        <taxon>Gunneridae</taxon>
        <taxon>Pentapetalae</taxon>
        <taxon>Saxifragales</taxon>
        <taxon>Altingiaceae</taxon>
        <taxon>Liquidambar</taxon>
    </lineage>
</organism>
<evidence type="ECO:0000256" key="7">
    <source>
        <dbReference type="ARBA" id="ARBA00022737"/>
    </source>
</evidence>
<dbReference type="Gene3D" id="3.80.10.10">
    <property type="entry name" value="Ribonuclease Inhibitor"/>
    <property type="match status" value="1"/>
</dbReference>
<keyword evidence="7" id="KW-0677">Repeat</keyword>
<reference evidence="12 13" key="1">
    <citation type="journal article" date="2024" name="Plant J.">
        <title>Genome sequences and population genomics reveal climatic adaptation and genomic divergence between two closely related sweetgum species.</title>
        <authorList>
            <person name="Xu W.Q."/>
            <person name="Ren C.Q."/>
            <person name="Zhang X.Y."/>
            <person name="Comes H.P."/>
            <person name="Liu X.H."/>
            <person name="Li Y.G."/>
            <person name="Kettle C.J."/>
            <person name="Jalonen R."/>
            <person name="Gaisberger H."/>
            <person name="Ma Y.Z."/>
            <person name="Qiu Y.X."/>
        </authorList>
    </citation>
    <scope>NUCLEOTIDE SEQUENCE [LARGE SCALE GENOMIC DNA]</scope>
    <source>
        <strain evidence="12">Hangzhou</strain>
    </source>
</reference>
<keyword evidence="9" id="KW-0472">Membrane</keyword>
<dbReference type="SUPFAM" id="SSF52058">
    <property type="entry name" value="L domain-like"/>
    <property type="match status" value="1"/>
</dbReference>
<dbReference type="InterPro" id="IPR001611">
    <property type="entry name" value="Leu-rich_rpt"/>
</dbReference>
<dbReference type="PANTHER" id="PTHR27000:SF787">
    <property type="entry name" value="RECEPTOR-LIKE PROTEIN 39"/>
    <property type="match status" value="1"/>
</dbReference>
<keyword evidence="11" id="KW-0325">Glycoprotein</keyword>
<dbReference type="InterPro" id="IPR032675">
    <property type="entry name" value="LRR_dom_sf"/>
</dbReference>
<evidence type="ECO:0000256" key="10">
    <source>
        <dbReference type="ARBA" id="ARBA00023170"/>
    </source>
</evidence>
<evidence type="ECO:0000256" key="2">
    <source>
        <dbReference type="ARBA" id="ARBA00004479"/>
    </source>
</evidence>
<keyword evidence="6" id="KW-0732">Signal</keyword>
<dbReference type="Pfam" id="PF13855">
    <property type="entry name" value="LRR_8"/>
    <property type="match status" value="1"/>
</dbReference>
<evidence type="ECO:0000256" key="8">
    <source>
        <dbReference type="ARBA" id="ARBA00022989"/>
    </source>
</evidence>
<evidence type="ECO:0000256" key="9">
    <source>
        <dbReference type="ARBA" id="ARBA00023136"/>
    </source>
</evidence>
<keyword evidence="10" id="KW-0675">Receptor</keyword>
<dbReference type="Pfam" id="PF00560">
    <property type="entry name" value="LRR_1"/>
    <property type="match status" value="1"/>
</dbReference>
<dbReference type="Proteomes" id="UP001415857">
    <property type="component" value="Unassembled WGS sequence"/>
</dbReference>
<dbReference type="FunFam" id="3.80.10.10:FF:000299">
    <property type="entry name" value="Piriformospora indica-insensitive protein 2"/>
    <property type="match status" value="1"/>
</dbReference>
<proteinExistence type="predicted"/>
<keyword evidence="8" id="KW-1133">Transmembrane helix</keyword>
<keyword evidence="5" id="KW-0812">Transmembrane</keyword>
<evidence type="ECO:0000256" key="3">
    <source>
        <dbReference type="ARBA" id="ARBA00022475"/>
    </source>
</evidence>
<dbReference type="AlphaFoldDB" id="A0AAP0X1R2"/>
<gene>
    <name evidence="12" type="ORF">L1049_005424</name>
</gene>
<name>A0AAP0X1R2_LIQFO</name>
<protein>
    <recommendedName>
        <fullName evidence="14">Piriformospora indica-insensitive protein 2</fullName>
    </recommendedName>
</protein>
<dbReference type="PANTHER" id="PTHR27000">
    <property type="entry name" value="LEUCINE-RICH REPEAT RECEPTOR-LIKE PROTEIN KINASE FAMILY PROTEIN-RELATED"/>
    <property type="match status" value="1"/>
</dbReference>
<accession>A0AAP0X1R2</accession>
<evidence type="ECO:0000313" key="12">
    <source>
        <dbReference type="EMBL" id="KAK9282505.1"/>
    </source>
</evidence>
<evidence type="ECO:0000256" key="4">
    <source>
        <dbReference type="ARBA" id="ARBA00022614"/>
    </source>
</evidence>
<dbReference type="SMART" id="SM00369">
    <property type="entry name" value="LRR_TYP"/>
    <property type="match status" value="5"/>
</dbReference>
<evidence type="ECO:0000256" key="11">
    <source>
        <dbReference type="ARBA" id="ARBA00023180"/>
    </source>
</evidence>
<dbReference type="EMBL" id="JBBPBK010000007">
    <property type="protein sequence ID" value="KAK9282505.1"/>
    <property type="molecule type" value="Genomic_DNA"/>
</dbReference>
<evidence type="ECO:0000256" key="6">
    <source>
        <dbReference type="ARBA" id="ARBA00022729"/>
    </source>
</evidence>
<keyword evidence="4" id="KW-0433">Leucine-rich repeat</keyword>
<comment type="subcellular location">
    <subcellularLocation>
        <location evidence="1">Cell membrane</location>
    </subcellularLocation>
    <subcellularLocation>
        <location evidence="2">Membrane</location>
        <topology evidence="2">Single-pass type I membrane protein</topology>
    </subcellularLocation>
</comment>
<comment type="caution">
    <text evidence="12">The sequence shown here is derived from an EMBL/GenBank/DDBJ whole genome shotgun (WGS) entry which is preliminary data.</text>
</comment>